<name>A0A9X2HAL7_9MICO</name>
<keyword evidence="2" id="KW-1185">Reference proteome</keyword>
<protein>
    <submittedName>
        <fullName evidence="1">Uncharacterized protein</fullName>
    </submittedName>
</protein>
<accession>A0A9X2HAL7</accession>
<dbReference type="Proteomes" id="UP001139722">
    <property type="component" value="Unassembled WGS sequence"/>
</dbReference>
<evidence type="ECO:0000313" key="2">
    <source>
        <dbReference type="Proteomes" id="UP001139722"/>
    </source>
</evidence>
<organism evidence="1 2">
    <name type="scientific">Agromyces terreus</name>
    <dbReference type="NCBI Taxonomy" id="424795"/>
    <lineage>
        <taxon>Bacteria</taxon>
        <taxon>Bacillati</taxon>
        <taxon>Actinomycetota</taxon>
        <taxon>Actinomycetes</taxon>
        <taxon>Micrococcales</taxon>
        <taxon>Microbacteriaceae</taxon>
        <taxon>Agromyces</taxon>
    </lineage>
</organism>
<sequence length="31" mass="2959">MTRSTPSNATQPSGGVAFAVGAVAPSAGGRR</sequence>
<comment type="caution">
    <text evidence="1">The sequence shown here is derived from an EMBL/GenBank/DDBJ whole genome shotgun (WGS) entry which is preliminary data.</text>
</comment>
<evidence type="ECO:0000313" key="1">
    <source>
        <dbReference type="EMBL" id="MCP2372479.1"/>
    </source>
</evidence>
<proteinExistence type="predicted"/>
<dbReference type="EMBL" id="JAMZDY010000001">
    <property type="protein sequence ID" value="MCP2372479.1"/>
    <property type="molecule type" value="Genomic_DNA"/>
</dbReference>
<gene>
    <name evidence="1" type="ORF">BJ978_003155</name>
</gene>
<dbReference type="AlphaFoldDB" id="A0A9X2HAL7"/>
<reference evidence="1" key="1">
    <citation type="submission" date="2022-06" db="EMBL/GenBank/DDBJ databases">
        <title>Sequencing the genomes of 1000 actinobacteria strains.</title>
        <authorList>
            <person name="Klenk H.-P."/>
        </authorList>
    </citation>
    <scope>NUCLEOTIDE SEQUENCE</scope>
    <source>
        <strain evidence="1">DSM 22016</strain>
    </source>
</reference>